<keyword evidence="1" id="KW-0812">Transmembrane</keyword>
<evidence type="ECO:0000313" key="3">
    <source>
        <dbReference type="Proteomes" id="UP001500841"/>
    </source>
</evidence>
<dbReference type="RefSeq" id="WP_345107436.1">
    <property type="nucleotide sequence ID" value="NZ_BAABCV010000018.1"/>
</dbReference>
<proteinExistence type="predicted"/>
<name>A0ABP7X6K3_9SPHI</name>
<reference evidence="3" key="1">
    <citation type="journal article" date="2019" name="Int. J. Syst. Evol. Microbiol.">
        <title>The Global Catalogue of Microorganisms (GCM) 10K type strain sequencing project: providing services to taxonomists for standard genome sequencing and annotation.</title>
        <authorList>
            <consortium name="The Broad Institute Genomics Platform"/>
            <consortium name="The Broad Institute Genome Sequencing Center for Infectious Disease"/>
            <person name="Wu L."/>
            <person name="Ma J."/>
        </authorList>
    </citation>
    <scope>NUCLEOTIDE SEQUENCE [LARGE SCALE GENOMIC DNA]</scope>
    <source>
        <strain evidence="3">JCM 17085</strain>
    </source>
</reference>
<evidence type="ECO:0000256" key="1">
    <source>
        <dbReference type="SAM" id="Phobius"/>
    </source>
</evidence>
<keyword evidence="1" id="KW-1133">Transmembrane helix</keyword>
<gene>
    <name evidence="2" type="ORF">GCM10022392_34170</name>
</gene>
<comment type="caution">
    <text evidence="2">The sequence shown here is derived from an EMBL/GenBank/DDBJ whole genome shotgun (WGS) entry which is preliminary data.</text>
</comment>
<keyword evidence="1" id="KW-0472">Membrane</keyword>
<dbReference type="Proteomes" id="UP001500841">
    <property type="component" value="Unassembled WGS sequence"/>
</dbReference>
<feature type="transmembrane region" description="Helical" evidence="1">
    <location>
        <begin position="81"/>
        <end position="100"/>
    </location>
</feature>
<protein>
    <submittedName>
        <fullName evidence="2">DUF3667 domain-containing protein</fullName>
    </submittedName>
</protein>
<keyword evidence="3" id="KW-1185">Reference proteome</keyword>
<dbReference type="EMBL" id="BAABCV010000018">
    <property type="protein sequence ID" value="GAA4105458.1"/>
    <property type="molecule type" value="Genomic_DNA"/>
</dbReference>
<feature type="transmembrane region" description="Helical" evidence="1">
    <location>
        <begin position="307"/>
        <end position="324"/>
    </location>
</feature>
<feature type="transmembrane region" description="Helical" evidence="1">
    <location>
        <begin position="250"/>
        <end position="267"/>
    </location>
</feature>
<organism evidence="2 3">
    <name type="scientific">Mucilaginibacter panaciglaebae</name>
    <dbReference type="NCBI Taxonomy" id="502331"/>
    <lineage>
        <taxon>Bacteria</taxon>
        <taxon>Pseudomonadati</taxon>
        <taxon>Bacteroidota</taxon>
        <taxon>Sphingobacteriia</taxon>
        <taxon>Sphingobacteriales</taxon>
        <taxon>Sphingobacteriaceae</taxon>
        <taxon>Mucilaginibacter</taxon>
    </lineage>
</organism>
<feature type="transmembrane region" description="Helical" evidence="1">
    <location>
        <begin position="279"/>
        <end position="301"/>
    </location>
</feature>
<dbReference type="InterPro" id="IPR022134">
    <property type="entry name" value="DUF3667"/>
</dbReference>
<feature type="transmembrane region" description="Helical" evidence="1">
    <location>
        <begin position="345"/>
        <end position="367"/>
    </location>
</feature>
<dbReference type="Pfam" id="PF12412">
    <property type="entry name" value="DUF3667"/>
    <property type="match status" value="1"/>
</dbReference>
<evidence type="ECO:0000313" key="2">
    <source>
        <dbReference type="EMBL" id="GAA4105458.1"/>
    </source>
</evidence>
<sequence>MKKHYRKENDCANCGTELQGKFCHVCGQENLELRESFGHVMNHTISDYFHFDHQFFHTFKPLLFQPGKLTIEYMLGKRAQYLHPVKMYIFISLVFFLLFFKNDAKDTKLRQSNNPKSKKELAATKHQLDSLIQDPKTSKLEKSILKTAQSNNKVVLNESGDVDFVTETPDKNKKLKNHITFWDGDDADEAIRMKDTTYELYLARQAKLSPGKKDNFIVRYVRKREYELNASGEDINNVILEGIKHNAPKMMFLLLPLFALLLKIAFWKSRKFYVEHLIYSFHFHCFLFLFMSMIILIKMMLPHSWDIGDYLDSIAVLVIIWYTYKSLRVMYHRTARRTITKMLGLFFSYSFVFLACMGILAMAVALFD</sequence>
<accession>A0ABP7X6K3</accession>